<protein>
    <submittedName>
        <fullName evidence="1">Orf61 protein</fullName>
    </submittedName>
</protein>
<accession>Q90192</accession>
<name>Q90192_9VIRU</name>
<gene>
    <name evidence="1" type="primary">orf61</name>
</gene>
<sequence length="296" mass="34011">MSLQWQSALVEGDGDAILYTHSGQSTFKDILPYKIYLRGCLHRAAPFLRPEIFPGFSHKHREFNERLLDQDDLSSFLRILDFAMARTDMDDLCSFWMTENGVVLVQDCLGEYMLRLERMIKRYHQGDPNANNFTKMAGYICGLCNRCIGVPSIYIEEKAKAKALKCLRLRHGRPIVRNDGTILGRPKWCHFTRSRYAAERGYNVELQRDGINNLINSIPLYLGISEPNRISYTSDTVPSDIMNLLGELSGRSTATPKPLLYLDNACWIYDIMSTMYSETIKGLCANREHVTWDIEF</sequence>
<feature type="non-terminal residue" evidence="1">
    <location>
        <position position="296"/>
    </location>
</feature>
<reference evidence="1" key="1">
    <citation type="submission" date="1994-08" db="EMBL/GenBank/DDBJ databases">
        <authorList>
            <person name="Bernard J.J.P."/>
        </authorList>
    </citation>
    <scope>NUCLEOTIDE SEQUENCE</scope>
    <source>
        <strain evidence="1">007312 september 1978</strain>
    </source>
</reference>
<organism evidence="1">
    <name type="scientific">Salmonid herpesvirus 2</name>
    <dbReference type="NCBI Taxonomy" id="31771"/>
    <lineage>
        <taxon>Viruses</taxon>
        <taxon>Duplodnaviria</taxon>
        <taxon>Heunggongvirae</taxon>
        <taxon>Peploviricota</taxon>
        <taxon>Herviviricetes</taxon>
        <taxon>Herpesvirales</taxon>
        <taxon>Alloherpesviridae</taxon>
        <taxon>Salmovirus</taxon>
        <taxon>Salmovirus salmonidallo2</taxon>
    </lineage>
</organism>
<dbReference type="PIR" id="S51746">
    <property type="entry name" value="S51746"/>
</dbReference>
<reference evidence="1" key="2">
    <citation type="submission" date="1994-12" db="EMBL/GenBank/DDBJ databases">
        <title>Comparison of the organization of ORFs 61 and 62 and internal repeat of Salmonis herpesvirus 2 and Ictalurid herpesvirus 1, two fish viruses.</title>
        <authorList>
            <person name="Bernard J."/>
            <person name="Lamoureux-Mercier A."/>
            <person name="Lefevre F."/>
        </authorList>
    </citation>
    <scope>NUCLEOTIDE SEQUENCE</scope>
    <source>
        <strain evidence="1">007312 september 1978</strain>
    </source>
</reference>
<evidence type="ECO:0000313" key="1">
    <source>
        <dbReference type="EMBL" id="CAA56949.1"/>
    </source>
</evidence>
<proteinExistence type="predicted"/>
<dbReference type="EMBL" id="X81060">
    <property type="protein sequence ID" value="CAA56949.1"/>
    <property type="molecule type" value="Genomic_DNA"/>
</dbReference>